<evidence type="ECO:0000313" key="2">
    <source>
        <dbReference type="EMBL" id="CAI8043930.1"/>
    </source>
</evidence>
<accession>A0AA35XA57</accession>
<dbReference type="Proteomes" id="UP001174909">
    <property type="component" value="Unassembled WGS sequence"/>
</dbReference>
<gene>
    <name evidence="2" type="ORF">GBAR_LOCUS24396</name>
</gene>
<reference evidence="2" key="1">
    <citation type="submission" date="2023-03" db="EMBL/GenBank/DDBJ databases">
        <authorList>
            <person name="Steffen K."/>
            <person name="Cardenas P."/>
        </authorList>
    </citation>
    <scope>NUCLEOTIDE SEQUENCE</scope>
</reference>
<feature type="region of interest" description="Disordered" evidence="1">
    <location>
        <begin position="1"/>
        <end position="23"/>
    </location>
</feature>
<dbReference type="EMBL" id="CASHTH010003371">
    <property type="protein sequence ID" value="CAI8043930.1"/>
    <property type="molecule type" value="Genomic_DNA"/>
</dbReference>
<feature type="compositionally biased region" description="Basic and acidic residues" evidence="1">
    <location>
        <begin position="1"/>
        <end position="19"/>
    </location>
</feature>
<evidence type="ECO:0000256" key="1">
    <source>
        <dbReference type="SAM" id="MobiDB-lite"/>
    </source>
</evidence>
<dbReference type="AlphaFoldDB" id="A0AA35XA57"/>
<keyword evidence="3" id="KW-1185">Reference proteome</keyword>
<proteinExistence type="predicted"/>
<comment type="caution">
    <text evidence="2">The sequence shown here is derived from an EMBL/GenBank/DDBJ whole genome shotgun (WGS) entry which is preliminary data.</text>
</comment>
<organism evidence="2 3">
    <name type="scientific">Geodia barretti</name>
    <name type="common">Barrett's horny sponge</name>
    <dbReference type="NCBI Taxonomy" id="519541"/>
    <lineage>
        <taxon>Eukaryota</taxon>
        <taxon>Metazoa</taxon>
        <taxon>Porifera</taxon>
        <taxon>Demospongiae</taxon>
        <taxon>Heteroscleromorpha</taxon>
        <taxon>Tetractinellida</taxon>
        <taxon>Astrophorina</taxon>
        <taxon>Geodiidae</taxon>
        <taxon>Geodia</taxon>
    </lineage>
</organism>
<protein>
    <submittedName>
        <fullName evidence="2">Uncharacterized protein</fullName>
    </submittedName>
</protein>
<evidence type="ECO:0000313" key="3">
    <source>
        <dbReference type="Proteomes" id="UP001174909"/>
    </source>
</evidence>
<name>A0AA35XA57_GEOBA</name>
<sequence length="118" mass="13394">MTPNEAMHKLRPKEEKGPSEPDEQVVLQPVLHHGEPGALLVVGEERRNRGIPRELLGLLNQGTCWQETEEENRRTAKIVKLKATLLNRNGFRFVYQELKPATYQLTCSNANAEFSVAM</sequence>